<dbReference type="InterPro" id="IPR052035">
    <property type="entry name" value="ZnF_BED_domain_contain"/>
</dbReference>
<evidence type="ECO:0000256" key="2">
    <source>
        <dbReference type="ARBA" id="ARBA00022723"/>
    </source>
</evidence>
<evidence type="ECO:0000259" key="10">
    <source>
        <dbReference type="PROSITE" id="PS50808"/>
    </source>
</evidence>
<evidence type="ECO:0000313" key="11">
    <source>
        <dbReference type="EMBL" id="NXQ91778.1"/>
    </source>
</evidence>
<dbReference type="SUPFAM" id="SSF53098">
    <property type="entry name" value="Ribonuclease H-like"/>
    <property type="match status" value="1"/>
</dbReference>
<keyword evidence="3 8" id="KW-0863">Zinc-finger</keyword>
<dbReference type="GO" id="GO:0003677">
    <property type="term" value="F:DNA binding"/>
    <property type="evidence" value="ECO:0007669"/>
    <property type="project" value="InterPro"/>
</dbReference>
<proteinExistence type="predicted"/>
<dbReference type="PANTHER" id="PTHR46481">
    <property type="entry name" value="ZINC FINGER BED DOMAIN-CONTAINING PROTEIN 4"/>
    <property type="match status" value="1"/>
</dbReference>
<keyword evidence="7" id="KW-0539">Nucleus</keyword>
<feature type="non-terminal residue" evidence="11">
    <location>
        <position position="291"/>
    </location>
</feature>
<dbReference type="Proteomes" id="UP000567826">
    <property type="component" value="Unassembled WGS sequence"/>
</dbReference>
<dbReference type="SMART" id="SM00614">
    <property type="entry name" value="ZnF_BED"/>
    <property type="match status" value="1"/>
</dbReference>
<feature type="region of interest" description="Disordered" evidence="9">
    <location>
        <begin position="84"/>
        <end position="121"/>
    </location>
</feature>
<dbReference type="InterPro" id="IPR012337">
    <property type="entry name" value="RNaseH-like_sf"/>
</dbReference>
<sequence length="291" mass="32022">AAASTLAPSPRRRRRRERGGAGQDGGGGGLYSDRRKSKVWNYYAKLGDAYVECNVCKKQLSFHNSTTTMREHLVRKHGIRDTLLLLPPHPKDDPPADLDPETAPKRPRHAPAETPHHHATPRADAILKLVAEMIFRDLHPLSMVKDKGFGLLLGYFEPGFTPPPPPQLAAALRHRYDAVKQHLERYVRVAQALALCVEPWASHLGQAYVTVTATFVDAEWRRARCVLETRRARGDDDEEGLGDELCAALAGFGLSGKSVFCVVHGGAGTRSWDTSGWSTLSCAARALHLCV</sequence>
<keyword evidence="2" id="KW-0479">Metal-binding</keyword>
<dbReference type="InterPro" id="IPR003656">
    <property type="entry name" value="Znf_BED"/>
</dbReference>
<dbReference type="PROSITE" id="PS50808">
    <property type="entry name" value="ZF_BED"/>
    <property type="match status" value="1"/>
</dbReference>
<name>A0A7L2GXG2_NYCGR</name>
<dbReference type="GO" id="GO:0008270">
    <property type="term" value="F:zinc ion binding"/>
    <property type="evidence" value="ECO:0007669"/>
    <property type="project" value="UniProtKB-KW"/>
</dbReference>
<dbReference type="GO" id="GO:0009791">
    <property type="term" value="P:post-embryonic development"/>
    <property type="evidence" value="ECO:0007669"/>
    <property type="project" value="UniProtKB-ARBA"/>
</dbReference>
<feature type="non-terminal residue" evidence="11">
    <location>
        <position position="1"/>
    </location>
</feature>
<protein>
    <submittedName>
        <fullName evidence="11">RSLE3 protein</fullName>
    </submittedName>
</protein>
<evidence type="ECO:0000256" key="5">
    <source>
        <dbReference type="ARBA" id="ARBA00023015"/>
    </source>
</evidence>
<feature type="domain" description="BED-type" evidence="10">
    <location>
        <begin position="34"/>
        <end position="77"/>
    </location>
</feature>
<feature type="compositionally biased region" description="Gly residues" evidence="9">
    <location>
        <begin position="20"/>
        <end position="30"/>
    </location>
</feature>
<dbReference type="AlphaFoldDB" id="A0A7L2GXG2"/>
<dbReference type="GO" id="GO:0005634">
    <property type="term" value="C:nucleus"/>
    <property type="evidence" value="ECO:0007669"/>
    <property type="project" value="UniProtKB-SubCell"/>
</dbReference>
<keyword evidence="12" id="KW-1185">Reference proteome</keyword>
<keyword evidence="6" id="KW-0804">Transcription</keyword>
<evidence type="ECO:0000256" key="1">
    <source>
        <dbReference type="ARBA" id="ARBA00004123"/>
    </source>
</evidence>
<dbReference type="InterPro" id="IPR036236">
    <property type="entry name" value="Znf_C2H2_sf"/>
</dbReference>
<gene>
    <name evidence="11" type="ORF">NYCGRA_R15025</name>
</gene>
<evidence type="ECO:0000313" key="12">
    <source>
        <dbReference type="Proteomes" id="UP000567826"/>
    </source>
</evidence>
<evidence type="ECO:0000256" key="4">
    <source>
        <dbReference type="ARBA" id="ARBA00022833"/>
    </source>
</evidence>
<organism evidence="11 12">
    <name type="scientific">Nyctibius grandis</name>
    <name type="common">Great potoo</name>
    <dbReference type="NCBI Taxonomy" id="48427"/>
    <lineage>
        <taxon>Eukaryota</taxon>
        <taxon>Metazoa</taxon>
        <taxon>Chordata</taxon>
        <taxon>Craniata</taxon>
        <taxon>Vertebrata</taxon>
        <taxon>Euteleostomi</taxon>
        <taxon>Archelosauria</taxon>
        <taxon>Archosauria</taxon>
        <taxon>Dinosauria</taxon>
        <taxon>Saurischia</taxon>
        <taxon>Theropoda</taxon>
        <taxon>Coelurosauria</taxon>
        <taxon>Aves</taxon>
        <taxon>Neognathae</taxon>
        <taxon>Neoaves</taxon>
        <taxon>Strisores</taxon>
        <taxon>Caprimulgiformes</taxon>
        <taxon>Nyctibiidae</taxon>
        <taxon>Nyctibius</taxon>
    </lineage>
</organism>
<evidence type="ECO:0000256" key="9">
    <source>
        <dbReference type="SAM" id="MobiDB-lite"/>
    </source>
</evidence>
<accession>A0A7L2GXG2</accession>
<evidence type="ECO:0000256" key="3">
    <source>
        <dbReference type="ARBA" id="ARBA00022771"/>
    </source>
</evidence>
<comment type="caution">
    <text evidence="11">The sequence shown here is derived from an EMBL/GenBank/DDBJ whole genome shotgun (WGS) entry which is preliminary data.</text>
</comment>
<dbReference type="PANTHER" id="PTHR46481:SF10">
    <property type="entry name" value="ZINC FINGER BED DOMAIN-CONTAINING PROTEIN 39"/>
    <property type="match status" value="1"/>
</dbReference>
<dbReference type="OrthoDB" id="1607513at2759"/>
<evidence type="ECO:0000256" key="7">
    <source>
        <dbReference type="ARBA" id="ARBA00023242"/>
    </source>
</evidence>
<dbReference type="SUPFAM" id="SSF57667">
    <property type="entry name" value="beta-beta-alpha zinc fingers"/>
    <property type="match status" value="1"/>
</dbReference>
<evidence type="ECO:0000256" key="8">
    <source>
        <dbReference type="PROSITE-ProRule" id="PRU00027"/>
    </source>
</evidence>
<keyword evidence="5" id="KW-0805">Transcription regulation</keyword>
<dbReference type="Pfam" id="PF02892">
    <property type="entry name" value="zf-BED"/>
    <property type="match status" value="1"/>
</dbReference>
<reference evidence="11 12" key="1">
    <citation type="submission" date="2019-09" db="EMBL/GenBank/DDBJ databases">
        <title>Bird 10,000 Genomes (B10K) Project - Family phase.</title>
        <authorList>
            <person name="Zhang G."/>
        </authorList>
    </citation>
    <scope>NUCLEOTIDE SEQUENCE [LARGE SCALE GENOMIC DNA]</scope>
    <source>
        <strain evidence="11">B10K-DU-001-56</strain>
        <tissue evidence="11">Muscle</tissue>
    </source>
</reference>
<comment type="subcellular location">
    <subcellularLocation>
        <location evidence="1">Nucleus</location>
    </subcellularLocation>
</comment>
<evidence type="ECO:0000256" key="6">
    <source>
        <dbReference type="ARBA" id="ARBA00023163"/>
    </source>
</evidence>
<feature type="region of interest" description="Disordered" evidence="9">
    <location>
        <begin position="1"/>
        <end position="31"/>
    </location>
</feature>
<dbReference type="EMBL" id="VWYG01025253">
    <property type="protein sequence ID" value="NXQ91778.1"/>
    <property type="molecule type" value="Genomic_DNA"/>
</dbReference>
<keyword evidence="4" id="KW-0862">Zinc</keyword>